<dbReference type="STRING" id="1537102.L0AWZ6"/>
<keyword evidence="3" id="KW-1185">Reference proteome</keyword>
<dbReference type="EMBL" id="CP001669">
    <property type="protein sequence ID" value="AFZ79546.1"/>
    <property type="molecule type" value="Genomic_DNA"/>
</dbReference>
<dbReference type="Proteomes" id="UP000031512">
    <property type="component" value="Chromosome 1"/>
</dbReference>
<feature type="transmembrane region" description="Helical" evidence="1">
    <location>
        <begin position="158"/>
        <end position="178"/>
    </location>
</feature>
<keyword evidence="1" id="KW-1133">Transmembrane helix</keyword>
<feature type="transmembrane region" description="Helical" evidence="1">
    <location>
        <begin position="242"/>
        <end position="264"/>
    </location>
</feature>
<organism evidence="2 3">
    <name type="scientific">Theileria equi strain WA</name>
    <dbReference type="NCBI Taxonomy" id="1537102"/>
    <lineage>
        <taxon>Eukaryota</taxon>
        <taxon>Sar</taxon>
        <taxon>Alveolata</taxon>
        <taxon>Apicomplexa</taxon>
        <taxon>Aconoidasida</taxon>
        <taxon>Piroplasmida</taxon>
        <taxon>Theileriidae</taxon>
        <taxon>Theileria</taxon>
    </lineage>
</organism>
<evidence type="ECO:0000313" key="3">
    <source>
        <dbReference type="Proteomes" id="UP000031512"/>
    </source>
</evidence>
<dbReference type="KEGG" id="beq:BEWA_023950"/>
<dbReference type="eggNOG" id="ENOG502T20E">
    <property type="taxonomic scope" value="Eukaryota"/>
</dbReference>
<dbReference type="GeneID" id="15806899"/>
<evidence type="ECO:0000313" key="2">
    <source>
        <dbReference type="EMBL" id="AFZ79546.1"/>
    </source>
</evidence>
<keyword evidence="1" id="KW-0812">Transmembrane</keyword>
<dbReference type="OrthoDB" id="361810at2759"/>
<feature type="transmembrane region" description="Helical" evidence="1">
    <location>
        <begin position="124"/>
        <end position="146"/>
    </location>
</feature>
<feature type="transmembrane region" description="Helical" evidence="1">
    <location>
        <begin position="327"/>
        <end position="352"/>
    </location>
</feature>
<feature type="transmembrane region" description="Helical" evidence="1">
    <location>
        <begin position="299"/>
        <end position="320"/>
    </location>
</feature>
<reference evidence="2 3" key="1">
    <citation type="journal article" date="2012" name="BMC Genomics">
        <title>Comparative genomic analysis and phylogenetic position of Theileria equi.</title>
        <authorList>
            <person name="Kappmeyer L.S."/>
            <person name="Thiagarajan M."/>
            <person name="Herndon D.R."/>
            <person name="Ramsay J.D."/>
            <person name="Caler E."/>
            <person name="Djikeng A."/>
            <person name="Gillespie J.J."/>
            <person name="Lau A.O."/>
            <person name="Roalson E.H."/>
            <person name="Silva J.C."/>
            <person name="Silva M.G."/>
            <person name="Suarez C.E."/>
            <person name="Ueti M.W."/>
            <person name="Nene V.M."/>
            <person name="Mealey R.H."/>
            <person name="Knowles D.P."/>
            <person name="Brayton K.A."/>
        </authorList>
    </citation>
    <scope>NUCLEOTIDE SEQUENCE [LARGE SCALE GENOMIC DNA]</scope>
    <source>
        <strain evidence="2 3">WA</strain>
    </source>
</reference>
<gene>
    <name evidence="2" type="ORF">BEWA_023950</name>
</gene>
<keyword evidence="1" id="KW-0472">Membrane</keyword>
<protein>
    <submittedName>
        <fullName evidence="2">Uncharacterized protein</fullName>
    </submittedName>
</protein>
<proteinExistence type="predicted"/>
<dbReference type="VEuPathDB" id="PiroplasmaDB:BEWA_023950"/>
<feature type="transmembrane region" description="Helical" evidence="1">
    <location>
        <begin position="92"/>
        <end position="112"/>
    </location>
</feature>
<evidence type="ECO:0000256" key="1">
    <source>
        <dbReference type="SAM" id="Phobius"/>
    </source>
</evidence>
<accession>L0AWZ6</accession>
<feature type="transmembrane region" description="Helical" evidence="1">
    <location>
        <begin position="758"/>
        <end position="782"/>
    </location>
</feature>
<name>L0AWZ6_THEEQ</name>
<dbReference type="AlphaFoldDB" id="L0AWZ6"/>
<feature type="transmembrane region" description="Helical" evidence="1">
    <location>
        <begin position="40"/>
        <end position="59"/>
    </location>
</feature>
<sequence>MAYGAAGIGEITEAFILGCSCLIGIEQFNMTLLHMSMGASIQYGIFLGSIAVVFLYMLFSSRNSEFYRNGYHTVYATLCLILYAIVKWDLSLGKLTFLLSGFLGIVMGILVVHSSCYYSRHKSVLLGFCIGLFSARLLPSICWYAVKSDDKGFSTHLRDIAVMVALIRFLSCLTSLFLKMYLGNFEIWDDVVDDKLFGELMGASNLLKKSKRDGDGMFFDTSAPGQTIDDIYSLIRPNLGPLFSLLLSILVFLGYSPIFCTSQFKYAPHLMSSLSKSEMISHIVGSCFGLIFPPSKSDSTFVCAVIFILHFISAALMFLFHKFFCIYGLFFIVILPAFLLGYIFSYSLGLIIDVSLRQNCSSDDPQKMCCGDDVCEQCFCKTEGIYYDCRKVCSKPPECSKDVIIWFDSGTGGKIECTCWKGCCKCFCCNDCCCCHKHTQQPQCGCKCCQQGSQCCKVGTCKNGTCSCRCKEVCKNNEEKCTCCSSGGCKDKCLKCVCCDRCAKLGCGNSSGSGGTCNCPTVQKENCNKCLCCKNISLVSGSQHFLLTSAQTSTCNDCQLTVRLEAKLACLCCINGVCSKHNSATTNESGFPVKGNVYFGSLSANCPVCSIRKVERPETFVYGDGSAVSNEFDIKDIICSWCCHADLIVDLFCVLRNTYFRVSAVNYPTKYFDIYGLFFTYSSYSSCKGASKEQKSARDHKPITKLFLSHDATSNKWKSVTSGSSDYNPPPGGFENRALSVKVSKKSSFYVRVDRYRFFLTLMVWMKVAFLVALVFLGCALFKGLGARSSKISTDICFTELRKAYLKPEHNWHQEVLDRIKDRKSLIGGTLDLKSFADTSRQIFSDADCENCLEWAQSVARVENKDFNAVTWSVLTGLYHSYFLLKFFNFQSFFLYWEEAWKLEYSYFCKHFTPRMDRIMLKSKFALDQLHDRKLPQPLYDSIQQARVSAWEGALKEMQNFSNLYESESEPWDLPLEVHGRLEYYIERWNTRLPYLVSWCNFDTNILDWTTFLYGFSLINNWSTKFEPWIAQVSNCVDMPEDELDLVSSRLNRNTVDEIQVSKYKFH</sequence>
<feature type="transmembrane region" description="Helical" evidence="1">
    <location>
        <begin position="66"/>
        <end position="86"/>
    </location>
</feature>
<dbReference type="RefSeq" id="XP_004829212.1">
    <property type="nucleotide sequence ID" value="XM_004829155.1"/>
</dbReference>